<name>A0A914SAQ7_PAREQ</name>
<sequence length="207" mass="23030">LLQQSSGVTSIIDRRGERLSPENARFTYELFPGFLHALKACHVGWNGITVEGASLGPRPAFNPNQLLTVNTSHDLWNRANDLLYSPNMPILRRHSRVSEGSTFADIPATNSTIYRNALYHSGTAYYSMHQQKTSRVNRCRAHQPFEFQDERSLARAARAAARAVRDMALGEEMEEESAESGQESEDGPSRPANSRQMVAPADGEEVN</sequence>
<organism evidence="2 3">
    <name type="scientific">Parascaris equorum</name>
    <name type="common">Equine roundworm</name>
    <dbReference type="NCBI Taxonomy" id="6256"/>
    <lineage>
        <taxon>Eukaryota</taxon>
        <taxon>Metazoa</taxon>
        <taxon>Ecdysozoa</taxon>
        <taxon>Nematoda</taxon>
        <taxon>Chromadorea</taxon>
        <taxon>Rhabditida</taxon>
        <taxon>Spirurina</taxon>
        <taxon>Ascaridomorpha</taxon>
        <taxon>Ascaridoidea</taxon>
        <taxon>Ascarididae</taxon>
        <taxon>Parascaris</taxon>
    </lineage>
</organism>
<feature type="region of interest" description="Disordered" evidence="1">
    <location>
        <begin position="166"/>
        <end position="207"/>
    </location>
</feature>
<accession>A0A914SAQ7</accession>
<reference evidence="3" key="1">
    <citation type="submission" date="2022-11" db="UniProtKB">
        <authorList>
            <consortium name="WormBaseParasite"/>
        </authorList>
    </citation>
    <scope>IDENTIFICATION</scope>
</reference>
<dbReference type="AlphaFoldDB" id="A0A914SAQ7"/>
<feature type="compositionally biased region" description="Acidic residues" evidence="1">
    <location>
        <begin position="169"/>
        <end position="186"/>
    </location>
</feature>
<evidence type="ECO:0000256" key="1">
    <source>
        <dbReference type="SAM" id="MobiDB-lite"/>
    </source>
</evidence>
<evidence type="ECO:0000313" key="3">
    <source>
        <dbReference type="WBParaSite" id="PEQ_0001443501-mRNA-1"/>
    </source>
</evidence>
<dbReference type="WBParaSite" id="PEQ_0001443501-mRNA-1">
    <property type="protein sequence ID" value="PEQ_0001443501-mRNA-1"/>
    <property type="gene ID" value="PEQ_0001443501"/>
</dbReference>
<dbReference type="Proteomes" id="UP000887564">
    <property type="component" value="Unplaced"/>
</dbReference>
<keyword evidence="2" id="KW-1185">Reference proteome</keyword>
<evidence type="ECO:0000313" key="2">
    <source>
        <dbReference type="Proteomes" id="UP000887564"/>
    </source>
</evidence>
<proteinExistence type="predicted"/>
<protein>
    <submittedName>
        <fullName evidence="3">Uncharacterized protein</fullName>
    </submittedName>
</protein>